<gene>
    <name evidence="2" type="ORF">A7P95_04515</name>
</gene>
<dbReference type="Gene3D" id="1.20.1270.180">
    <property type="match status" value="1"/>
</dbReference>
<dbReference type="RefSeq" id="WP_067591824.1">
    <property type="nucleotide sequence ID" value="NZ_LXSL01000016.1"/>
</dbReference>
<sequence length="397" mass="42881">MKALMKPALAILIAAALAGCGKEDTKPAVTLSCEAPEALEQLKAQIQATAFPPADHELPTPQAGAAEIQAALEQLGFEITDIRTTQAASEGSKQLACEATLRFAPKADAQARLKQSISDYMEINESDGIEYNEMMTAGDPTLKPDGQGGYIRPLSYSVSQTDSGDKLVINVDSKAASSGLQPPLAFYLAAPDLAKQVAEIRQQTAAEETRQQELSALDQTRLQARIELLRTENKQAHDNLNKAWQALPAAAQASLRDAQNQWNRVRASQCAYQSKADATDPLEQEALRIECDTREVQQRIPNLKQEAEDYTGNQLAEATQRAQAAQQELRNVWQSVPADVKDIIGQDYQSWSASSAAKCAQAGQQAGGGNSGQLARLECTAAEARSKARELRGYVSQ</sequence>
<evidence type="ECO:0000313" key="2">
    <source>
        <dbReference type="EMBL" id="OAM29213.1"/>
    </source>
</evidence>
<name>A0A1A9RYE6_9NEIS</name>
<dbReference type="PROSITE" id="PS51257">
    <property type="entry name" value="PROKAR_LIPOPROTEIN"/>
    <property type="match status" value="1"/>
</dbReference>
<keyword evidence="3" id="KW-1185">Reference proteome</keyword>
<evidence type="ECO:0000256" key="1">
    <source>
        <dbReference type="SAM" id="SignalP"/>
    </source>
</evidence>
<dbReference type="Proteomes" id="UP000077885">
    <property type="component" value="Unassembled WGS sequence"/>
</dbReference>
<evidence type="ECO:0000313" key="3">
    <source>
        <dbReference type="Proteomes" id="UP000077885"/>
    </source>
</evidence>
<protein>
    <submittedName>
        <fullName evidence="2">Uncharacterized protein</fullName>
    </submittedName>
</protein>
<feature type="chain" id="PRO_5008396328" evidence="1">
    <location>
        <begin position="19"/>
        <end position="397"/>
    </location>
</feature>
<feature type="signal peptide" evidence="1">
    <location>
        <begin position="1"/>
        <end position="18"/>
    </location>
</feature>
<comment type="caution">
    <text evidence="2">The sequence shown here is derived from an EMBL/GenBank/DDBJ whole genome shotgun (WGS) entry which is preliminary data.</text>
</comment>
<organism evidence="2 3">
    <name type="scientific">Eikenella longinqua</name>
    <dbReference type="NCBI Taxonomy" id="1795827"/>
    <lineage>
        <taxon>Bacteria</taxon>
        <taxon>Pseudomonadati</taxon>
        <taxon>Pseudomonadota</taxon>
        <taxon>Betaproteobacteria</taxon>
        <taxon>Neisseriales</taxon>
        <taxon>Neisseriaceae</taxon>
        <taxon>Eikenella</taxon>
    </lineage>
</organism>
<proteinExistence type="predicted"/>
<accession>A0A1A9RYE6</accession>
<dbReference type="STRING" id="1795827.A7P95_04515"/>
<keyword evidence="1" id="KW-0732">Signal</keyword>
<dbReference type="EMBL" id="LXSL01000016">
    <property type="protein sequence ID" value="OAM29213.1"/>
    <property type="molecule type" value="Genomic_DNA"/>
</dbReference>
<dbReference type="AlphaFoldDB" id="A0A1A9RYE6"/>
<reference evidence="3" key="1">
    <citation type="submission" date="2016-05" db="EMBL/GenBank/DDBJ databases">
        <title>Draft genome of Corynebacterium afermentans subsp. afermentans LCDC 88199T.</title>
        <authorList>
            <person name="Bernier A.-M."/>
            <person name="Bernard K."/>
        </authorList>
    </citation>
    <scope>NUCLEOTIDE SEQUENCE [LARGE SCALE GENOMIC DNA]</scope>
    <source>
        <strain evidence="3">NML02-A-017</strain>
    </source>
</reference>